<reference evidence="3" key="1">
    <citation type="submission" date="2015-09" db="EMBL/GenBank/DDBJ databases">
        <authorList>
            <person name="Fill T.P."/>
            <person name="Baretta J.F."/>
            <person name="de Almeida L.G."/>
            <person name="Rocha M."/>
            <person name="de Souza D.H."/>
            <person name="Malavazi I."/>
            <person name="Cerdeira L.T."/>
            <person name="Hong H."/>
            <person name="Samborskyy M."/>
            <person name="de Vasconcelos A.T."/>
            <person name="Leadlay P."/>
            <person name="Rodrigues-Filho E."/>
        </authorList>
    </citation>
    <scope>NUCLEOTIDE SEQUENCE [LARGE SCALE GENOMIC DNA]</scope>
    <source>
        <strain evidence="3">LaBioMMi 136</strain>
    </source>
</reference>
<protein>
    <submittedName>
        <fullName evidence="2">Uncharacterized protein</fullName>
    </submittedName>
</protein>
<sequence length="251" mass="28144">MFDFLSSKHEPNGRPRDSIDATSGLEKLPSASDKINTEKKSLEAKIFCLYHLAWLGIYQVHDENGRDHATRLAELFEGAGMSSYVDNSKQELSDHYRKNRGIYTGAESCVLNPLWTALAKKGLRSLKLFEGLSITSLEAVIELLEAYVKEVTSVNTLYQVLRELQVGFRTPTEGDEQAVLKQFVPVANHFAKRLLHLDARLKVLVSDMEDEFWNEYGAAKGRDGWFVHYAVFPPSSARAGKKTSPMSSSKA</sequence>
<dbReference type="EMBL" id="LJBN01000130">
    <property type="protein sequence ID" value="OOQ86985.1"/>
    <property type="molecule type" value="Genomic_DNA"/>
</dbReference>
<proteinExistence type="predicted"/>
<comment type="caution">
    <text evidence="2">The sequence shown here is derived from an EMBL/GenBank/DDBJ whole genome shotgun (WGS) entry which is preliminary data.</text>
</comment>
<dbReference type="Proteomes" id="UP000190744">
    <property type="component" value="Unassembled WGS sequence"/>
</dbReference>
<evidence type="ECO:0000313" key="2">
    <source>
        <dbReference type="EMBL" id="OOQ86985.1"/>
    </source>
</evidence>
<evidence type="ECO:0000256" key="1">
    <source>
        <dbReference type="SAM" id="MobiDB-lite"/>
    </source>
</evidence>
<feature type="compositionally biased region" description="Basic and acidic residues" evidence="1">
    <location>
        <begin position="1"/>
        <end position="19"/>
    </location>
</feature>
<evidence type="ECO:0000313" key="3">
    <source>
        <dbReference type="Proteomes" id="UP000190744"/>
    </source>
</evidence>
<gene>
    <name evidence="2" type="ORF">PEBR_18869</name>
</gene>
<organism evidence="2 3">
    <name type="scientific">Penicillium brasilianum</name>
    <dbReference type="NCBI Taxonomy" id="104259"/>
    <lineage>
        <taxon>Eukaryota</taxon>
        <taxon>Fungi</taxon>
        <taxon>Dikarya</taxon>
        <taxon>Ascomycota</taxon>
        <taxon>Pezizomycotina</taxon>
        <taxon>Eurotiomycetes</taxon>
        <taxon>Eurotiomycetidae</taxon>
        <taxon>Eurotiales</taxon>
        <taxon>Aspergillaceae</taxon>
        <taxon>Penicillium</taxon>
    </lineage>
</organism>
<feature type="region of interest" description="Disordered" evidence="1">
    <location>
        <begin position="1"/>
        <end position="25"/>
    </location>
</feature>
<accession>A0A1S9RNB1</accession>
<dbReference type="AlphaFoldDB" id="A0A1S9RNB1"/>
<name>A0A1S9RNB1_PENBI</name>